<protein>
    <submittedName>
        <fullName evidence="1">Uncharacterized protein</fullName>
    </submittedName>
</protein>
<gene>
    <name evidence="1" type="ORF">HMPREF9098_0370</name>
</gene>
<evidence type="ECO:0000313" key="2">
    <source>
        <dbReference type="Proteomes" id="UP000004088"/>
    </source>
</evidence>
<keyword evidence="2" id="KW-1185">Reference proteome</keyword>
<dbReference type="HOGENOM" id="CLU_2806730_0_0_4"/>
<evidence type="ECO:0000313" key="1">
    <source>
        <dbReference type="EMBL" id="EGC18221.1"/>
    </source>
</evidence>
<comment type="caution">
    <text evidence="1">The sequence shown here is derived from an EMBL/GenBank/DDBJ whole genome shotgun (WGS) entry which is preliminary data.</text>
</comment>
<sequence length="67" mass="7219">MVQAACSDAASTSSPANHKNVEFYHKFKSADGGERIGAGCFRIVPTISTAKHESSLHAGWVRAFIRL</sequence>
<dbReference type="STRING" id="888741.HMPREF9098_0370"/>
<dbReference type="Proteomes" id="UP000004088">
    <property type="component" value="Unassembled WGS sequence"/>
</dbReference>
<organism evidence="1 2">
    <name type="scientific">Kingella denitrificans ATCC 33394</name>
    <dbReference type="NCBI Taxonomy" id="888741"/>
    <lineage>
        <taxon>Bacteria</taxon>
        <taxon>Pseudomonadati</taxon>
        <taxon>Pseudomonadota</taxon>
        <taxon>Betaproteobacteria</taxon>
        <taxon>Neisseriales</taxon>
        <taxon>Neisseriaceae</taxon>
        <taxon>Kingella</taxon>
    </lineage>
</organism>
<reference evidence="1 2" key="1">
    <citation type="submission" date="2011-01" db="EMBL/GenBank/DDBJ databases">
        <authorList>
            <person name="Muzny D."/>
            <person name="Qin X."/>
            <person name="Deng J."/>
            <person name="Jiang H."/>
            <person name="Liu Y."/>
            <person name="Qu J."/>
            <person name="Song X.-Z."/>
            <person name="Zhang L."/>
            <person name="Thornton R."/>
            <person name="Coyle M."/>
            <person name="Francisco L."/>
            <person name="Jackson L."/>
            <person name="Javaid M."/>
            <person name="Korchina V."/>
            <person name="Kovar C."/>
            <person name="Mata R."/>
            <person name="Mathew T."/>
            <person name="Ngo R."/>
            <person name="Nguyen L."/>
            <person name="Nguyen N."/>
            <person name="Okwuonu G."/>
            <person name="Ongeri F."/>
            <person name="Pham C."/>
            <person name="Simmons D."/>
            <person name="Wilczek-Boney K."/>
            <person name="Hale W."/>
            <person name="Jakkamsetti A."/>
            <person name="Pham P."/>
            <person name="Ruth R."/>
            <person name="San Lucas F."/>
            <person name="Warren J."/>
            <person name="Zhang J."/>
            <person name="Zhao Z."/>
            <person name="Zhou C."/>
            <person name="Zhu D."/>
            <person name="Lee S."/>
            <person name="Bess C."/>
            <person name="Blankenburg K."/>
            <person name="Forbes L."/>
            <person name="Fu Q."/>
            <person name="Gubbala S."/>
            <person name="Hirani K."/>
            <person name="Jayaseelan J.C."/>
            <person name="Lara F."/>
            <person name="Munidasa M."/>
            <person name="Palculict T."/>
            <person name="Patil S."/>
            <person name="Pu L.-L."/>
            <person name="Saada N."/>
            <person name="Tang L."/>
            <person name="Weissenberger G."/>
            <person name="Zhu Y."/>
            <person name="Hemphill L."/>
            <person name="Shang Y."/>
            <person name="Youmans B."/>
            <person name="Ayvaz T."/>
            <person name="Ross M."/>
            <person name="Santibanez J."/>
            <person name="Aqrawi P."/>
            <person name="Gross S."/>
            <person name="Joshi V."/>
            <person name="Fowler G."/>
            <person name="Nazareth L."/>
            <person name="Reid J."/>
            <person name="Worley K."/>
            <person name="Petrosino J."/>
            <person name="Highlander S."/>
            <person name="Gibbs R."/>
        </authorList>
    </citation>
    <scope>NUCLEOTIDE SEQUENCE [LARGE SCALE GENOMIC DNA]</scope>
    <source>
        <strain evidence="1 2">ATCC 33394</strain>
    </source>
</reference>
<proteinExistence type="predicted"/>
<accession>F0EWZ0</accession>
<dbReference type="EMBL" id="AEWV01000006">
    <property type="protein sequence ID" value="EGC18221.1"/>
    <property type="molecule type" value="Genomic_DNA"/>
</dbReference>
<name>F0EWZ0_9NEIS</name>
<dbReference type="AlphaFoldDB" id="F0EWZ0"/>